<dbReference type="EMBL" id="JACOPL010000026">
    <property type="protein sequence ID" value="MBC5726733.1"/>
    <property type="molecule type" value="Genomic_DNA"/>
</dbReference>
<evidence type="ECO:0000313" key="3">
    <source>
        <dbReference type="Proteomes" id="UP000606499"/>
    </source>
</evidence>
<dbReference type="InterPro" id="IPR052380">
    <property type="entry name" value="Viral_DNA_packaging_terminase"/>
</dbReference>
<comment type="caution">
    <text evidence="2">The sequence shown here is derived from an EMBL/GenBank/DDBJ whole genome shotgun (WGS) entry which is preliminary data.</text>
</comment>
<dbReference type="Gene3D" id="3.30.420.240">
    <property type="match status" value="1"/>
</dbReference>
<dbReference type="InterPro" id="IPR027417">
    <property type="entry name" value="P-loop_NTPase"/>
</dbReference>
<accession>A0A923RX58</accession>
<dbReference type="NCBIfam" id="TIGR01547">
    <property type="entry name" value="phage_term_2"/>
    <property type="match status" value="1"/>
</dbReference>
<dbReference type="InterPro" id="IPR035412">
    <property type="entry name" value="Terminase_L_N"/>
</dbReference>
<evidence type="ECO:0000313" key="2">
    <source>
        <dbReference type="EMBL" id="MBC5726733.1"/>
    </source>
</evidence>
<reference evidence="2" key="1">
    <citation type="submission" date="2020-08" db="EMBL/GenBank/DDBJ databases">
        <title>Genome public.</title>
        <authorList>
            <person name="Liu C."/>
            <person name="Sun Q."/>
        </authorList>
    </citation>
    <scope>NUCLEOTIDE SEQUENCE</scope>
    <source>
        <strain evidence="2">NSJ-28</strain>
    </source>
</reference>
<protein>
    <submittedName>
        <fullName evidence="2">PBSX family phage terminase large subunit</fullName>
    </submittedName>
</protein>
<dbReference type="Proteomes" id="UP000606499">
    <property type="component" value="Unassembled WGS sequence"/>
</dbReference>
<dbReference type="PANTHER" id="PTHR39184">
    <property type="match status" value="1"/>
</dbReference>
<proteinExistence type="predicted"/>
<gene>
    <name evidence="2" type="ORF">H8S45_14885</name>
</gene>
<dbReference type="PANTHER" id="PTHR39184:SF1">
    <property type="entry name" value="PBSX PHAGE TERMINASE LARGE SUBUNIT"/>
    <property type="match status" value="1"/>
</dbReference>
<dbReference type="Gene3D" id="3.40.50.300">
    <property type="entry name" value="P-loop containing nucleotide triphosphate hydrolases"/>
    <property type="match status" value="1"/>
</dbReference>
<evidence type="ECO:0000259" key="1">
    <source>
        <dbReference type="Pfam" id="PF04466"/>
    </source>
</evidence>
<sequence length="529" mass="61128">MGFSWGNTEGRGGQARGYCKTRVLFHWEVVRLQVNIPKRAFNTVYLPLLDDEQHRYIVLYGGAGSGKSVFAAQRLIVRMMSKPLCNILVVRKVGDTNRTSTYALLRQVITRWGLYGLFDVTDLRIVCRATGNECIFKGLDDPEKIKSVTFAKGELTDIWIEEASEIEEADFNQLDIRLRGRGIHGQITLSFNPVNILHWLKRRFFDRKDGRAVTLKTTYRDNAFLDEDYKRTLEGYKTTDPYYYEVYCLGQWGVIGRTIFDARAVNRRLRELRPAEKRGYFAYDTFYDPVYNEVRIQDGTIRWVEAEDGYISIYEDRRAGVPYVIGGDTAGEGSDWFAGQVLDNTTGRQVCTLRQQFDEDLYAKQLYCLGRYYNDALVAVEANFSSYPIKELQRLRYPRQYVRTAEDSYTRRPMERYGFKTTSVTRPVIIAGLVEIVRESVELLHDADTLGEMLTFVRNEKGRAEAEEGAHDDCVMALAIAYYARTQQSTAADKPRGVRAEWTEDMYEDYWNADEDGQAYLIQKWGDPF</sequence>
<name>A0A923RX58_9FIRM</name>
<keyword evidence="3" id="KW-1185">Reference proteome</keyword>
<dbReference type="InterPro" id="IPR006437">
    <property type="entry name" value="Phage_terminase_lsu"/>
</dbReference>
<dbReference type="AlphaFoldDB" id="A0A923RX58"/>
<dbReference type="SUPFAM" id="SSF52540">
    <property type="entry name" value="P-loop containing nucleoside triphosphate hydrolases"/>
    <property type="match status" value="1"/>
</dbReference>
<dbReference type="Pfam" id="PF04466">
    <property type="entry name" value="Terminase_3"/>
    <property type="match status" value="1"/>
</dbReference>
<organism evidence="2 3">
    <name type="scientific">Agathobaculum faecis</name>
    <dbReference type="NCBI Taxonomy" id="2763013"/>
    <lineage>
        <taxon>Bacteria</taxon>
        <taxon>Bacillati</taxon>
        <taxon>Bacillota</taxon>
        <taxon>Clostridia</taxon>
        <taxon>Eubacteriales</taxon>
        <taxon>Butyricicoccaceae</taxon>
        <taxon>Agathobaculum</taxon>
    </lineage>
</organism>
<feature type="domain" description="Phage terminase large subunit N-terminal" evidence="1">
    <location>
        <begin position="54"/>
        <end position="251"/>
    </location>
</feature>